<feature type="transmembrane region" description="Helical" evidence="8">
    <location>
        <begin position="70"/>
        <end position="95"/>
    </location>
</feature>
<feature type="transmembrane region" description="Helical" evidence="8">
    <location>
        <begin position="197"/>
        <end position="220"/>
    </location>
</feature>
<evidence type="ECO:0000256" key="1">
    <source>
        <dbReference type="ARBA" id="ARBA00004651"/>
    </source>
</evidence>
<keyword evidence="6 8" id="KW-0472">Membrane</keyword>
<dbReference type="Pfam" id="PF00001">
    <property type="entry name" value="7tm_1"/>
    <property type="match status" value="1"/>
</dbReference>
<feature type="domain" description="G-protein coupled receptors family 1 profile" evidence="9">
    <location>
        <begin position="49"/>
        <end position="336"/>
    </location>
</feature>
<dbReference type="EMBL" id="CADCXU010004685">
    <property type="protein sequence ID" value="CAA9996610.1"/>
    <property type="molecule type" value="Genomic_DNA"/>
</dbReference>
<evidence type="ECO:0000256" key="2">
    <source>
        <dbReference type="ARBA" id="ARBA00010663"/>
    </source>
</evidence>
<dbReference type="PANTHER" id="PTHR24241:SF59">
    <property type="entry name" value="ADIPOKINETIC HORMONE RECEPTOR, ISOFORM C"/>
    <property type="match status" value="1"/>
</dbReference>
<feature type="transmembrane region" description="Helical" evidence="8">
    <location>
        <begin position="115"/>
        <end position="133"/>
    </location>
</feature>
<dbReference type="SUPFAM" id="SSF81321">
    <property type="entry name" value="Family A G protein-coupled receptor-like"/>
    <property type="match status" value="1"/>
</dbReference>
<name>A0A6H5G3U6_9HEMI</name>
<dbReference type="AlphaFoldDB" id="A0A6H5G3U6"/>
<accession>A0A6H5G3U6</accession>
<keyword evidence="11" id="KW-1185">Reference proteome</keyword>
<proteinExistence type="inferred from homology"/>
<feature type="transmembrane region" description="Helical" evidence="8">
    <location>
        <begin position="320"/>
        <end position="339"/>
    </location>
</feature>
<evidence type="ECO:0000259" key="9">
    <source>
        <dbReference type="PROSITE" id="PS50262"/>
    </source>
</evidence>
<dbReference type="Proteomes" id="UP000479000">
    <property type="component" value="Unassembled WGS sequence"/>
</dbReference>
<dbReference type="GO" id="GO:0097003">
    <property type="term" value="F:adipokinetic hormone receptor activity"/>
    <property type="evidence" value="ECO:0007669"/>
    <property type="project" value="TreeGrafter"/>
</dbReference>
<keyword evidence="7" id="KW-0675">Receptor</keyword>
<dbReference type="OrthoDB" id="6435638at2759"/>
<dbReference type="PROSITE" id="PS50262">
    <property type="entry name" value="G_PROTEIN_RECEP_F1_2"/>
    <property type="match status" value="1"/>
</dbReference>
<dbReference type="InterPro" id="IPR000276">
    <property type="entry name" value="GPCR_Rhodpsn"/>
</dbReference>
<evidence type="ECO:0000313" key="10">
    <source>
        <dbReference type="EMBL" id="CAA9996610.1"/>
    </source>
</evidence>
<evidence type="ECO:0000256" key="7">
    <source>
        <dbReference type="ARBA" id="ARBA00023170"/>
    </source>
</evidence>
<reference evidence="10 11" key="1">
    <citation type="submission" date="2020-02" db="EMBL/GenBank/DDBJ databases">
        <authorList>
            <person name="Ferguson B K."/>
        </authorList>
    </citation>
    <scope>NUCLEOTIDE SEQUENCE [LARGE SCALE GENOMIC DNA]</scope>
</reference>
<evidence type="ECO:0000256" key="6">
    <source>
        <dbReference type="ARBA" id="ARBA00023136"/>
    </source>
</evidence>
<gene>
    <name evidence="10" type="ORF">NTEN_LOCUS3097</name>
</gene>
<evidence type="ECO:0000313" key="11">
    <source>
        <dbReference type="Proteomes" id="UP000479000"/>
    </source>
</evidence>
<dbReference type="PANTHER" id="PTHR24241">
    <property type="entry name" value="NEUROPEPTIDE RECEPTOR-RELATED G-PROTEIN COUPLED RECEPTOR"/>
    <property type="match status" value="1"/>
</dbReference>
<evidence type="ECO:0000256" key="4">
    <source>
        <dbReference type="ARBA" id="ARBA00022692"/>
    </source>
</evidence>
<dbReference type="GO" id="GO:0005886">
    <property type="term" value="C:plasma membrane"/>
    <property type="evidence" value="ECO:0007669"/>
    <property type="project" value="UniProtKB-SubCell"/>
</dbReference>
<comment type="similarity">
    <text evidence="2">Belongs to the G-protein coupled receptor 1 family.</text>
</comment>
<dbReference type="GO" id="GO:0004930">
    <property type="term" value="F:G protein-coupled receptor activity"/>
    <property type="evidence" value="ECO:0007669"/>
    <property type="project" value="InterPro"/>
</dbReference>
<evidence type="ECO:0000256" key="5">
    <source>
        <dbReference type="ARBA" id="ARBA00022989"/>
    </source>
</evidence>
<feature type="transmembrane region" description="Helical" evidence="8">
    <location>
        <begin position="259"/>
        <end position="287"/>
    </location>
</feature>
<dbReference type="Gene3D" id="1.20.1070.10">
    <property type="entry name" value="Rhodopsin 7-helix transmembrane proteins"/>
    <property type="match status" value="1"/>
</dbReference>
<dbReference type="GO" id="GO:0042277">
    <property type="term" value="F:peptide binding"/>
    <property type="evidence" value="ECO:0007669"/>
    <property type="project" value="TreeGrafter"/>
</dbReference>
<evidence type="ECO:0000256" key="8">
    <source>
        <dbReference type="SAM" id="Phobius"/>
    </source>
</evidence>
<comment type="subcellular location">
    <subcellularLocation>
        <location evidence="1">Cell membrane</location>
        <topology evidence="1">Multi-pass membrane protein</topology>
    </subcellularLocation>
</comment>
<evidence type="ECO:0000256" key="3">
    <source>
        <dbReference type="ARBA" id="ARBA00022475"/>
    </source>
</evidence>
<feature type="transmembrane region" description="Helical" evidence="8">
    <location>
        <begin position="33"/>
        <end position="58"/>
    </location>
</feature>
<dbReference type="PRINTS" id="PR00237">
    <property type="entry name" value="GPCRRHODOPSN"/>
</dbReference>
<dbReference type="GO" id="GO:0032870">
    <property type="term" value="P:cellular response to hormone stimulus"/>
    <property type="evidence" value="ECO:0007669"/>
    <property type="project" value="TreeGrafter"/>
</dbReference>
<sequence length="393" mass="45200">MLVPRLFPTETEYVWGNITYTLSPTMVFSQGHMVSIACYSVLFIISAIGNISVLILLLRQSMKIRSRINYMLIHLAVADLMVTFILMPMEIVWAATVSWWGGDLCCRIMQFFRTFGLYQSSFVLVCIAIDRYNAVLKPLMLSAATKTGRTLIKFSWVTAALCSLPQTVLFGVHKHPEHPWYEQCMSINSLIPNAHELVTYSIFNMLIMYILPLAIITYCYGSILKEICKQADKTDTGELRRSTKEFLAKAKTRTFRMTVTLILAFFACWTPYYFITLCILLLFTVVYTTLYSYVNYPVKFCRYFVDRPSAEKVDYTIQRALFIFASANSSINPIVYGVFNIRRRKTVRTRTRESNITCTTDARVVYLNGTKNDLSRRGSEQVVPTFRLLPKIV</sequence>
<feature type="transmembrane region" description="Helical" evidence="8">
    <location>
        <begin position="154"/>
        <end position="172"/>
    </location>
</feature>
<keyword evidence="5 8" id="KW-1133">Transmembrane helix</keyword>
<dbReference type="InterPro" id="IPR017452">
    <property type="entry name" value="GPCR_Rhodpsn_7TM"/>
</dbReference>
<keyword evidence="3" id="KW-1003">Cell membrane</keyword>
<organism evidence="10 11">
    <name type="scientific">Nesidiocoris tenuis</name>
    <dbReference type="NCBI Taxonomy" id="355587"/>
    <lineage>
        <taxon>Eukaryota</taxon>
        <taxon>Metazoa</taxon>
        <taxon>Ecdysozoa</taxon>
        <taxon>Arthropoda</taxon>
        <taxon>Hexapoda</taxon>
        <taxon>Insecta</taxon>
        <taxon>Pterygota</taxon>
        <taxon>Neoptera</taxon>
        <taxon>Paraneoptera</taxon>
        <taxon>Hemiptera</taxon>
        <taxon>Heteroptera</taxon>
        <taxon>Panheteroptera</taxon>
        <taxon>Cimicomorpha</taxon>
        <taxon>Miridae</taxon>
        <taxon>Dicyphina</taxon>
        <taxon>Nesidiocoris</taxon>
    </lineage>
</organism>
<keyword evidence="4 8" id="KW-0812">Transmembrane</keyword>
<protein>
    <recommendedName>
        <fullName evidence="9">G-protein coupled receptors family 1 profile domain-containing protein</fullName>
    </recommendedName>
</protein>